<evidence type="ECO:0000313" key="7">
    <source>
        <dbReference type="EMBL" id="KAA2242312.1"/>
    </source>
</evidence>
<dbReference type="InterPro" id="IPR006365">
    <property type="entry name" value="Cbl_synth_CobL"/>
</dbReference>
<name>A0A5B2VVF7_9HYPH</name>
<evidence type="ECO:0000259" key="6">
    <source>
        <dbReference type="Pfam" id="PF00590"/>
    </source>
</evidence>
<dbReference type="Gene3D" id="3.40.1010.10">
    <property type="entry name" value="Cobalt-precorrin-4 Transmethylase, Domain 1"/>
    <property type="match status" value="1"/>
</dbReference>
<keyword evidence="3 7" id="KW-0489">Methyltransferase</keyword>
<dbReference type="InterPro" id="IPR000878">
    <property type="entry name" value="4pyrrol_Mease"/>
</dbReference>
<protein>
    <submittedName>
        <fullName evidence="7">Precorrin-6y C5,15-methyltransferase (Decarboxylating) subunit CbiE</fullName>
    </submittedName>
</protein>
<gene>
    <name evidence="7" type="primary">cbiE</name>
    <name evidence="7" type="ORF">F0L46_03240</name>
</gene>
<dbReference type="AlphaFoldDB" id="A0A5B2VVF7"/>
<dbReference type="GO" id="GO:0008276">
    <property type="term" value="F:protein methyltransferase activity"/>
    <property type="evidence" value="ECO:0007669"/>
    <property type="project" value="InterPro"/>
</dbReference>
<proteinExistence type="predicted"/>
<dbReference type="GO" id="GO:0032259">
    <property type="term" value="P:methylation"/>
    <property type="evidence" value="ECO:0007669"/>
    <property type="project" value="UniProtKB-KW"/>
</dbReference>
<evidence type="ECO:0000256" key="2">
    <source>
        <dbReference type="ARBA" id="ARBA00022573"/>
    </source>
</evidence>
<keyword evidence="4 7" id="KW-0808">Transferase</keyword>
<comment type="caution">
    <text evidence="7">The sequence shown here is derived from an EMBL/GenBank/DDBJ whole genome shotgun (WGS) entry which is preliminary data.</text>
</comment>
<keyword evidence="5" id="KW-0949">S-adenosyl-L-methionine</keyword>
<dbReference type="SUPFAM" id="SSF53335">
    <property type="entry name" value="S-adenosyl-L-methionine-dependent methyltransferases"/>
    <property type="match status" value="1"/>
</dbReference>
<evidence type="ECO:0000256" key="5">
    <source>
        <dbReference type="ARBA" id="ARBA00022691"/>
    </source>
</evidence>
<dbReference type="PANTHER" id="PTHR43182">
    <property type="entry name" value="COBALT-PRECORRIN-6B C(15)-METHYLTRANSFERASE (DECARBOXYLATING)"/>
    <property type="match status" value="1"/>
</dbReference>
<dbReference type="Pfam" id="PF01135">
    <property type="entry name" value="PCMT"/>
    <property type="match status" value="1"/>
</dbReference>
<comment type="pathway">
    <text evidence="1">Cofactor biosynthesis; adenosylcobalamin biosynthesis.</text>
</comment>
<dbReference type="GO" id="GO:0009236">
    <property type="term" value="P:cobalamin biosynthetic process"/>
    <property type="evidence" value="ECO:0007669"/>
    <property type="project" value="UniProtKB-UniPathway"/>
</dbReference>
<dbReference type="Gene3D" id="3.40.50.150">
    <property type="entry name" value="Vaccinia Virus protein VP39"/>
    <property type="match status" value="1"/>
</dbReference>
<dbReference type="InterPro" id="IPR014008">
    <property type="entry name" value="Cbl_synth_MTase_CbiT"/>
</dbReference>
<reference evidence="7 8" key="2">
    <citation type="submission" date="2019-09" db="EMBL/GenBank/DDBJ databases">
        <authorList>
            <person name="Jin C."/>
        </authorList>
    </citation>
    <scope>NUCLEOTIDE SEQUENCE [LARGE SCALE GENOMIC DNA]</scope>
    <source>
        <strain evidence="7 8">BN140002</strain>
    </source>
</reference>
<evidence type="ECO:0000256" key="4">
    <source>
        <dbReference type="ARBA" id="ARBA00022679"/>
    </source>
</evidence>
<dbReference type="Pfam" id="PF00590">
    <property type="entry name" value="TP_methylase"/>
    <property type="match status" value="1"/>
</dbReference>
<dbReference type="Proteomes" id="UP000323142">
    <property type="component" value="Unassembled WGS sequence"/>
</dbReference>
<dbReference type="InterPro" id="IPR029063">
    <property type="entry name" value="SAM-dependent_MTases_sf"/>
</dbReference>
<dbReference type="InterPro" id="IPR012818">
    <property type="entry name" value="CbiE"/>
</dbReference>
<reference evidence="7 8" key="1">
    <citation type="submission" date="2019-09" db="EMBL/GenBank/DDBJ databases">
        <title>Salinarimonas rosea gen. nov., sp. nov., a new member of the a-2 subgroup of the Proteobacteria.</title>
        <authorList>
            <person name="Liu J."/>
        </authorList>
    </citation>
    <scope>NUCLEOTIDE SEQUENCE [LARGE SCALE GENOMIC DNA]</scope>
    <source>
        <strain evidence="7 8">BN140002</strain>
    </source>
</reference>
<dbReference type="OrthoDB" id="9787825at2"/>
<dbReference type="UniPathway" id="UPA00148"/>
<dbReference type="SUPFAM" id="SSF53790">
    <property type="entry name" value="Tetrapyrrole methylase"/>
    <property type="match status" value="1"/>
</dbReference>
<keyword evidence="8" id="KW-1185">Reference proteome</keyword>
<evidence type="ECO:0000256" key="3">
    <source>
        <dbReference type="ARBA" id="ARBA00022603"/>
    </source>
</evidence>
<dbReference type="PANTHER" id="PTHR43182:SF1">
    <property type="entry name" value="COBALT-PRECORRIN-7 C(5)-METHYLTRANSFERASE"/>
    <property type="match status" value="1"/>
</dbReference>
<evidence type="ECO:0000256" key="1">
    <source>
        <dbReference type="ARBA" id="ARBA00004953"/>
    </source>
</evidence>
<keyword evidence="2" id="KW-0169">Cobalamin biosynthesis</keyword>
<dbReference type="CDD" id="cd11644">
    <property type="entry name" value="Precorrin-6Y-MT"/>
    <property type="match status" value="1"/>
</dbReference>
<dbReference type="NCBIfam" id="TIGR02469">
    <property type="entry name" value="CbiT"/>
    <property type="match status" value="1"/>
</dbReference>
<feature type="domain" description="Tetrapyrrole methylase" evidence="6">
    <location>
        <begin position="19"/>
        <end position="201"/>
    </location>
</feature>
<sequence length="415" mass="43006">MNALSPKADVESSAARPWLAIVGVGEDGRAGLSPAALRALETATLVVGGARHLALVAPIAAPTLAWPSPIADGYGAILARRGEAVCVLATGDPFNHGVGAELARLIPADEIVCHPGPSAFTLAAARMGWSLPECACVSLHGRALERIIPLLQPGARLLALSWDGTTPARLAALLDERGMGGSKLTVLEAMGGPRERVRTADAAGFALGDVDPLNTIALQVEAPLTARVVTLAPGLDDAWFANDGQLTKSEMRAMTLAALAPRAGELLWDVGAGAGSVAIEWCLSHPRNRCLAIEERAERAERARGNALQLGAVGVEVRVGQAPGALADLPPPDAVFIGGGAHEAGVFEACWGALKPGGRLVINAVTLETEARLAALHGAYGGLMRRIALSRLERVGSMHGWRAAMPVTQWLVTKP</sequence>
<dbReference type="PIRSF" id="PIRSF036428">
    <property type="entry name" value="CobL"/>
    <property type="match status" value="1"/>
</dbReference>
<dbReference type="InterPro" id="IPR014777">
    <property type="entry name" value="4pyrrole_Mease_sub1"/>
</dbReference>
<accession>A0A5B2VVF7</accession>
<dbReference type="InterPro" id="IPR050714">
    <property type="entry name" value="Cobalamin_biosynth_MTase"/>
</dbReference>
<dbReference type="EMBL" id="VUOA01000006">
    <property type="protein sequence ID" value="KAA2242312.1"/>
    <property type="molecule type" value="Genomic_DNA"/>
</dbReference>
<evidence type="ECO:0000313" key="8">
    <source>
        <dbReference type="Proteomes" id="UP000323142"/>
    </source>
</evidence>
<dbReference type="RefSeq" id="WP_149815583.1">
    <property type="nucleotide sequence ID" value="NZ_VUOA01000006.1"/>
</dbReference>
<dbReference type="InterPro" id="IPR035996">
    <property type="entry name" value="4pyrrol_Methylase_sf"/>
</dbReference>
<dbReference type="NCBIfam" id="TIGR02467">
    <property type="entry name" value="CbiE"/>
    <property type="match status" value="1"/>
</dbReference>
<organism evidence="7 8">
    <name type="scientific">Salinarimonas soli</name>
    <dbReference type="NCBI Taxonomy" id="1638099"/>
    <lineage>
        <taxon>Bacteria</taxon>
        <taxon>Pseudomonadati</taxon>
        <taxon>Pseudomonadota</taxon>
        <taxon>Alphaproteobacteria</taxon>
        <taxon>Hyphomicrobiales</taxon>
        <taxon>Salinarimonadaceae</taxon>
        <taxon>Salinarimonas</taxon>
    </lineage>
</organism>